<accession>A0A4W5M2V4</accession>
<dbReference type="PANTHER" id="PTHR43669:SF3">
    <property type="entry name" value="ALCOHOL DEHYDROGENASE, PUTATIVE (AFU_ORTHOLOGUE AFUA_3G03445)-RELATED"/>
    <property type="match status" value="1"/>
</dbReference>
<evidence type="ECO:0000256" key="2">
    <source>
        <dbReference type="ARBA" id="ARBA00023002"/>
    </source>
</evidence>
<dbReference type="CDD" id="cd05233">
    <property type="entry name" value="SDR_c"/>
    <property type="match status" value="1"/>
</dbReference>
<keyword evidence="2" id="KW-0560">Oxidoreductase</keyword>
<dbReference type="GO" id="GO:0016491">
    <property type="term" value="F:oxidoreductase activity"/>
    <property type="evidence" value="ECO:0007669"/>
    <property type="project" value="UniProtKB-KW"/>
</dbReference>
<dbReference type="InterPro" id="IPR002347">
    <property type="entry name" value="SDR_fam"/>
</dbReference>
<dbReference type="Proteomes" id="UP000314982">
    <property type="component" value="Unassembled WGS sequence"/>
</dbReference>
<proteinExistence type="inferred from homology"/>
<organism evidence="3 4">
    <name type="scientific">Hucho hucho</name>
    <name type="common">huchen</name>
    <dbReference type="NCBI Taxonomy" id="62062"/>
    <lineage>
        <taxon>Eukaryota</taxon>
        <taxon>Metazoa</taxon>
        <taxon>Chordata</taxon>
        <taxon>Craniata</taxon>
        <taxon>Vertebrata</taxon>
        <taxon>Euteleostomi</taxon>
        <taxon>Actinopterygii</taxon>
        <taxon>Neopterygii</taxon>
        <taxon>Teleostei</taxon>
        <taxon>Protacanthopterygii</taxon>
        <taxon>Salmoniformes</taxon>
        <taxon>Salmonidae</taxon>
        <taxon>Salmoninae</taxon>
        <taxon>Hucho</taxon>
    </lineage>
</organism>
<dbReference type="AlphaFoldDB" id="A0A4W5M2V4"/>
<evidence type="ECO:0000256" key="1">
    <source>
        <dbReference type="ARBA" id="ARBA00006484"/>
    </source>
</evidence>
<dbReference type="Pfam" id="PF00106">
    <property type="entry name" value="adh_short"/>
    <property type="match status" value="1"/>
</dbReference>
<dbReference type="Ensembl" id="ENSHHUT00000032904.1">
    <property type="protein sequence ID" value="ENSHHUP00000031600.1"/>
    <property type="gene ID" value="ENSHHUG00000020075.1"/>
</dbReference>
<comment type="similarity">
    <text evidence="1">Belongs to the short-chain dehydrogenases/reductases (SDR) family.</text>
</comment>
<dbReference type="SUPFAM" id="SSF51735">
    <property type="entry name" value="NAD(P)-binding Rossmann-fold domains"/>
    <property type="match status" value="1"/>
</dbReference>
<reference evidence="4" key="1">
    <citation type="submission" date="2018-06" db="EMBL/GenBank/DDBJ databases">
        <title>Genome assembly of Danube salmon.</title>
        <authorList>
            <person name="Macqueen D.J."/>
            <person name="Gundappa M.K."/>
        </authorList>
    </citation>
    <scope>NUCLEOTIDE SEQUENCE [LARGE SCALE GENOMIC DNA]</scope>
</reference>
<name>A0A4W5M2V4_9TELE</name>
<dbReference type="STRING" id="62062.ENSHHUP00000031600"/>
<dbReference type="PRINTS" id="PR00081">
    <property type="entry name" value="GDHRDH"/>
</dbReference>
<evidence type="ECO:0000313" key="3">
    <source>
        <dbReference type="Ensembl" id="ENSHHUP00000031600.1"/>
    </source>
</evidence>
<reference evidence="3" key="3">
    <citation type="submission" date="2025-09" db="UniProtKB">
        <authorList>
            <consortium name="Ensembl"/>
        </authorList>
    </citation>
    <scope>IDENTIFICATION</scope>
</reference>
<sequence>RGQNVLVTGGTSGIGLEIAKKFLSMGAKVAITGRNIDKLNNIKKEINNSNLIFVEWDISKTNIIDEKVNEIIEKMGKIDILVNNSGI</sequence>
<keyword evidence="4" id="KW-1185">Reference proteome</keyword>
<dbReference type="Gene3D" id="3.40.50.720">
    <property type="entry name" value="NAD(P)-binding Rossmann-like Domain"/>
    <property type="match status" value="1"/>
</dbReference>
<dbReference type="PANTHER" id="PTHR43669">
    <property type="entry name" value="5-KETO-D-GLUCONATE 5-REDUCTASE"/>
    <property type="match status" value="1"/>
</dbReference>
<protein>
    <submittedName>
        <fullName evidence="3">Uncharacterized protein</fullName>
    </submittedName>
</protein>
<reference evidence="3" key="2">
    <citation type="submission" date="2025-08" db="UniProtKB">
        <authorList>
            <consortium name="Ensembl"/>
        </authorList>
    </citation>
    <scope>IDENTIFICATION</scope>
</reference>
<evidence type="ECO:0000313" key="4">
    <source>
        <dbReference type="Proteomes" id="UP000314982"/>
    </source>
</evidence>
<dbReference type="InterPro" id="IPR036291">
    <property type="entry name" value="NAD(P)-bd_dom_sf"/>
</dbReference>